<feature type="compositionally biased region" description="Polar residues" evidence="1">
    <location>
        <begin position="618"/>
        <end position="637"/>
    </location>
</feature>
<dbReference type="AlphaFoldDB" id="A0A9N9WX66"/>
<reference evidence="2" key="1">
    <citation type="submission" date="2022-01" db="EMBL/GenBank/DDBJ databases">
        <authorList>
            <person name="King R."/>
        </authorList>
    </citation>
    <scope>NUCLEOTIDE SEQUENCE</scope>
</reference>
<dbReference type="GO" id="GO:0005634">
    <property type="term" value="C:nucleus"/>
    <property type="evidence" value="ECO:0007669"/>
    <property type="project" value="TreeGrafter"/>
</dbReference>
<dbReference type="PANTHER" id="PTHR13060">
    <property type="entry name" value="SGT1 PROTEIN HSGT1 SUPPRESSOR OF GCR2"/>
    <property type="match status" value="1"/>
</dbReference>
<proteinExistence type="predicted"/>
<dbReference type="OrthoDB" id="27237at2759"/>
<feature type="compositionally biased region" description="Basic residues" evidence="1">
    <location>
        <begin position="539"/>
        <end position="549"/>
    </location>
</feature>
<keyword evidence="3" id="KW-1185">Reference proteome</keyword>
<evidence type="ECO:0000313" key="2">
    <source>
        <dbReference type="EMBL" id="CAG9807425.1"/>
    </source>
</evidence>
<organism evidence="2 3">
    <name type="scientific">Chironomus riparius</name>
    <dbReference type="NCBI Taxonomy" id="315576"/>
    <lineage>
        <taxon>Eukaryota</taxon>
        <taxon>Metazoa</taxon>
        <taxon>Ecdysozoa</taxon>
        <taxon>Arthropoda</taxon>
        <taxon>Hexapoda</taxon>
        <taxon>Insecta</taxon>
        <taxon>Pterygota</taxon>
        <taxon>Neoptera</taxon>
        <taxon>Endopterygota</taxon>
        <taxon>Diptera</taxon>
        <taxon>Nematocera</taxon>
        <taxon>Chironomoidea</taxon>
        <taxon>Chironomidae</taxon>
        <taxon>Chironominae</taxon>
        <taxon>Chironomus</taxon>
    </lineage>
</organism>
<dbReference type="PANTHER" id="PTHR13060:SF0">
    <property type="entry name" value="PROTEIN ECDYSONELESS HOMOLOG"/>
    <property type="match status" value="1"/>
</dbReference>
<gene>
    <name evidence="2" type="ORF">CHIRRI_LOCUS10274</name>
</gene>
<dbReference type="Pfam" id="PF07093">
    <property type="entry name" value="SGT1"/>
    <property type="match status" value="1"/>
</dbReference>
<dbReference type="Proteomes" id="UP001153620">
    <property type="component" value="Chromosome 3"/>
</dbReference>
<protein>
    <recommendedName>
        <fullName evidence="4">Ecdysoneless</fullName>
    </recommendedName>
</protein>
<evidence type="ECO:0008006" key="4">
    <source>
        <dbReference type="Google" id="ProtNLM"/>
    </source>
</evidence>
<dbReference type="EMBL" id="OU895879">
    <property type="protein sequence ID" value="CAG9807425.1"/>
    <property type="molecule type" value="Genomic_DNA"/>
</dbReference>
<evidence type="ECO:0000313" key="3">
    <source>
        <dbReference type="Proteomes" id="UP001153620"/>
    </source>
</evidence>
<dbReference type="InterPro" id="IPR010770">
    <property type="entry name" value="Ecd"/>
</dbReference>
<sequence>MALENVRVEDFIEYFLFPEINASAQDNEAEVLNDIQQRIDEISKSFIKNYIWHKDPFNLKIRNQNSSLLNNNNEQLPSHLYGISHFGDNIQDEWFIMSLLFHISKEVPSVIIRVCDADGEFMLIEAADYLPNWANPESCEQRVFIHNGHLLLIHDTSDKATDILPIYDSLRKIRENPTKYVVSKDVENCIMKRIEDFPQAIDDNLHRQTVFVPLAVAALLQHNPQLIAPAVQAFCNRDPIDMKACRAMRYFPPENRVYTSVLFTKCLYAMIMHTNYLPDRRTGWNIPLMTSPHYKAHLLGVKIACGFEILTSQAKSSKSDLETDREWQKYLDSLKNKNYFQNEIEGSKKYQELLEQAKDYYKENRDSMKSTYQIGDDILRDMKHIDMNLDQFKDLEKSLPHSDSDSWLNISPEDLDEMLTKRYGIRNLLDKNLNEGDGQLTDMLDNFLGQKSDYDGIDISFSSSSNHVETKTSDMAAVNVASNSKSKKIDFDADAFCSTVQNLLDLVIPEDNWDSQSDMSDYENDDDLLAKNIDEISKNRHVKGRKKKQQQQSDEKKSTMDDYMKQMDRELAQTTIGKSFEKKTNEFDDIEDFQPVDVDMNAVKNMMESYKLQGASAGPTTNLLTSIMGSSKKQTDV</sequence>
<name>A0A9N9WX66_9DIPT</name>
<reference evidence="2" key="2">
    <citation type="submission" date="2022-10" db="EMBL/GenBank/DDBJ databases">
        <authorList>
            <consortium name="ENA_rothamsted_submissions"/>
            <consortium name="culmorum"/>
            <person name="King R."/>
        </authorList>
    </citation>
    <scope>NUCLEOTIDE SEQUENCE</scope>
</reference>
<feature type="region of interest" description="Disordered" evidence="1">
    <location>
        <begin position="539"/>
        <end position="560"/>
    </location>
</feature>
<feature type="region of interest" description="Disordered" evidence="1">
    <location>
        <begin position="616"/>
        <end position="637"/>
    </location>
</feature>
<evidence type="ECO:0000256" key="1">
    <source>
        <dbReference type="SAM" id="MobiDB-lite"/>
    </source>
</evidence>
<accession>A0A9N9WX66</accession>